<evidence type="ECO:0000313" key="3">
    <source>
        <dbReference type="EMBL" id="NMO77680.1"/>
    </source>
</evidence>
<name>A0A7Y0K8H6_9BACI</name>
<gene>
    <name evidence="3" type="ORF">HHU08_11805</name>
</gene>
<dbReference type="InterPro" id="IPR018392">
    <property type="entry name" value="LysM"/>
</dbReference>
<keyword evidence="1" id="KW-0812">Transmembrane</keyword>
<keyword evidence="4" id="KW-1185">Reference proteome</keyword>
<dbReference type="PROSITE" id="PS51782">
    <property type="entry name" value="LYSM"/>
    <property type="match status" value="1"/>
</dbReference>
<dbReference type="Gene3D" id="3.10.350.10">
    <property type="entry name" value="LysM domain"/>
    <property type="match status" value="1"/>
</dbReference>
<feature type="transmembrane region" description="Helical" evidence="1">
    <location>
        <begin position="12"/>
        <end position="30"/>
    </location>
</feature>
<keyword evidence="1" id="KW-1133">Transmembrane helix</keyword>
<dbReference type="InterPro" id="IPR036779">
    <property type="entry name" value="LysM_dom_sf"/>
</dbReference>
<dbReference type="EMBL" id="JABBPK010000001">
    <property type="protein sequence ID" value="NMO77680.1"/>
    <property type="molecule type" value="Genomic_DNA"/>
</dbReference>
<dbReference type="RefSeq" id="WP_016205020.1">
    <property type="nucleotide sequence ID" value="NZ_JABBPK010000001.1"/>
</dbReference>
<accession>A0A7Y0K8H6</accession>
<reference evidence="3 4" key="1">
    <citation type="submission" date="2020-04" db="EMBL/GenBank/DDBJ databases">
        <title>Bacillus sp. UniB3 isolated from commercial digestive syrup.</title>
        <authorList>
            <person name="Thorat V."/>
            <person name="Kirdat K."/>
            <person name="Tiwarekar B."/>
            <person name="Yadav A."/>
        </authorList>
    </citation>
    <scope>NUCLEOTIDE SEQUENCE [LARGE SCALE GENOMIC DNA]</scope>
    <source>
        <strain evidence="3 4">UniB3</strain>
    </source>
</reference>
<comment type="caution">
    <text evidence="3">The sequence shown here is derived from an EMBL/GenBank/DDBJ whole genome shotgun (WGS) entry which is preliminary data.</text>
</comment>
<organism evidence="3 4">
    <name type="scientific">Niallia alba</name>
    <dbReference type="NCBI Taxonomy" id="2729105"/>
    <lineage>
        <taxon>Bacteria</taxon>
        <taxon>Bacillati</taxon>
        <taxon>Bacillota</taxon>
        <taxon>Bacilli</taxon>
        <taxon>Bacillales</taxon>
        <taxon>Bacillaceae</taxon>
        <taxon>Niallia</taxon>
    </lineage>
</organism>
<dbReference type="PROSITE" id="PS51257">
    <property type="entry name" value="PROKAR_LIPOPROTEIN"/>
    <property type="match status" value="1"/>
</dbReference>
<dbReference type="AlphaFoldDB" id="A0A7Y0K8H6"/>
<evidence type="ECO:0000313" key="4">
    <source>
        <dbReference type="Proteomes" id="UP000588491"/>
    </source>
</evidence>
<dbReference type="Proteomes" id="UP000588491">
    <property type="component" value="Unassembled WGS sequence"/>
</dbReference>
<evidence type="ECO:0000256" key="1">
    <source>
        <dbReference type="SAM" id="Phobius"/>
    </source>
</evidence>
<proteinExistence type="predicted"/>
<feature type="domain" description="LysM" evidence="2">
    <location>
        <begin position="38"/>
        <end position="89"/>
    </location>
</feature>
<sequence length="103" mass="11643">MAKLWEKYSYTIILLICGLAACIMIVVNTGESDSSDYMSVTVKNGETVWELSNEYAGSYNMTKKQFIKWVEENNNISASNITVGKELLIPVREEDHQLMLASE</sequence>
<protein>
    <submittedName>
        <fullName evidence="3">LysM peptidoglycan-binding domain-containing protein</fullName>
    </submittedName>
</protein>
<dbReference type="SUPFAM" id="SSF54106">
    <property type="entry name" value="LysM domain"/>
    <property type="match status" value="1"/>
</dbReference>
<dbReference type="CDD" id="cd00118">
    <property type="entry name" value="LysM"/>
    <property type="match status" value="1"/>
</dbReference>
<dbReference type="Pfam" id="PF01476">
    <property type="entry name" value="LysM"/>
    <property type="match status" value="1"/>
</dbReference>
<keyword evidence="1" id="KW-0472">Membrane</keyword>
<evidence type="ECO:0000259" key="2">
    <source>
        <dbReference type="PROSITE" id="PS51782"/>
    </source>
</evidence>
<dbReference type="SMART" id="SM00257">
    <property type="entry name" value="LysM"/>
    <property type="match status" value="1"/>
</dbReference>